<feature type="repeat" description="TPR" evidence="2">
    <location>
        <begin position="75"/>
        <end position="108"/>
    </location>
</feature>
<evidence type="ECO:0000313" key="4">
    <source>
        <dbReference type="EMBL" id="RSH77039.1"/>
    </source>
</evidence>
<dbReference type="PANTHER" id="PTHR46423:SF1">
    <property type="entry name" value="RNA POLYMERASE II-ASSOCIATED PROTEIN 3"/>
    <property type="match status" value="1"/>
</dbReference>
<feature type="repeat" description="TPR" evidence="2">
    <location>
        <begin position="8"/>
        <end position="41"/>
    </location>
</feature>
<evidence type="ECO:0000256" key="1">
    <source>
        <dbReference type="ARBA" id="ARBA00022803"/>
    </source>
</evidence>
<dbReference type="PROSITE" id="PS50005">
    <property type="entry name" value="TPR"/>
    <property type="match status" value="2"/>
</dbReference>
<evidence type="ECO:0000256" key="3">
    <source>
        <dbReference type="SAM" id="MobiDB-lite"/>
    </source>
</evidence>
<dbReference type="AlphaFoldDB" id="A0A427XDR6"/>
<evidence type="ECO:0000256" key="2">
    <source>
        <dbReference type="PROSITE-ProRule" id="PRU00339"/>
    </source>
</evidence>
<dbReference type="Proteomes" id="UP000279236">
    <property type="component" value="Unassembled WGS sequence"/>
</dbReference>
<dbReference type="Gene3D" id="1.25.40.10">
    <property type="entry name" value="Tetratricopeptide repeat domain"/>
    <property type="match status" value="1"/>
</dbReference>
<accession>A0A427XDR6</accession>
<dbReference type="EMBL" id="RSCE01000018">
    <property type="protein sequence ID" value="RSH77039.1"/>
    <property type="molecule type" value="Genomic_DNA"/>
</dbReference>
<dbReference type="RefSeq" id="XP_028472186.1">
    <property type="nucleotide sequence ID" value="XM_028619317.1"/>
</dbReference>
<proteinExistence type="predicted"/>
<dbReference type="InterPro" id="IPR011990">
    <property type="entry name" value="TPR-like_helical_dom_sf"/>
</dbReference>
<dbReference type="OrthoDB" id="629492at2759"/>
<feature type="compositionally biased region" description="Low complexity" evidence="3">
    <location>
        <begin position="153"/>
        <end position="165"/>
    </location>
</feature>
<protein>
    <submittedName>
        <fullName evidence="4">Uncharacterized protein</fullName>
    </submittedName>
</protein>
<gene>
    <name evidence="4" type="ORF">EHS24_003659</name>
</gene>
<feature type="region of interest" description="Disordered" evidence="3">
    <location>
        <begin position="149"/>
        <end position="215"/>
    </location>
</feature>
<dbReference type="SUPFAM" id="SSF48452">
    <property type="entry name" value="TPR-like"/>
    <property type="match status" value="1"/>
</dbReference>
<dbReference type="GeneID" id="39588202"/>
<dbReference type="GO" id="GO:0101031">
    <property type="term" value="C:protein folding chaperone complex"/>
    <property type="evidence" value="ECO:0007669"/>
    <property type="project" value="TreeGrafter"/>
</dbReference>
<sequence>MRDKHRHASTARDKGNAAFKKGNYTLALMFYTTSISAHPEDYRAWSNRSITHIQMKSWREAEFDATTAIALNQTTKALYYRAQAREGLGRYDAALRDLDRILQVDANHALASNMRGHVQDAQLRHASQEEDSGCVETRRVNGRRGLLNYSFVPTSSRPSPASRTPQQGSFSRGPAKPYAFSSATLGSRWRSPQAATPSIYQRQTTTGTTTGGFPLKSQRYAANAMPSPSATQSSIRWTFVDHYLSVFSRPPFANAEVIRLRSSPDGIDFRDKLDLTGYSARQVIIFPPGGQYCSLEDVPRFPVDFPRTVKRIVYPLAVDIKKRLFLTSLLPSRGIFLDPTWVGPTGRELVLICPPSSKDTRESDDFGYMAESLICAMVSGLLWGANIKIVDLAVLIPDDSDLQPVKKALEARAAGLVDSANANHLASHPFPYIHPSGELHIAPPDGQEAMRRIEYVTREEYRAGLKPGQWELETVQVMPGFE</sequence>
<dbReference type="SMART" id="SM00028">
    <property type="entry name" value="TPR"/>
    <property type="match status" value="3"/>
</dbReference>
<dbReference type="InterPro" id="IPR019734">
    <property type="entry name" value="TPR_rpt"/>
</dbReference>
<name>A0A427XDR6_9TREE</name>
<organism evidence="4 5">
    <name type="scientific">Apiotrichum porosum</name>
    <dbReference type="NCBI Taxonomy" id="105984"/>
    <lineage>
        <taxon>Eukaryota</taxon>
        <taxon>Fungi</taxon>
        <taxon>Dikarya</taxon>
        <taxon>Basidiomycota</taxon>
        <taxon>Agaricomycotina</taxon>
        <taxon>Tremellomycetes</taxon>
        <taxon>Trichosporonales</taxon>
        <taxon>Trichosporonaceae</taxon>
        <taxon>Apiotrichum</taxon>
    </lineage>
</organism>
<comment type="caution">
    <text evidence="4">The sequence shown here is derived from an EMBL/GenBank/DDBJ whole genome shotgun (WGS) entry which is preliminary data.</text>
</comment>
<evidence type="ECO:0000313" key="5">
    <source>
        <dbReference type="Proteomes" id="UP000279236"/>
    </source>
</evidence>
<keyword evidence="1 2" id="KW-0802">TPR repeat</keyword>
<keyword evidence="5" id="KW-1185">Reference proteome</keyword>
<feature type="compositionally biased region" description="Polar residues" evidence="3">
    <location>
        <begin position="193"/>
        <end position="203"/>
    </location>
</feature>
<reference evidence="4 5" key="1">
    <citation type="submission" date="2018-11" db="EMBL/GenBank/DDBJ databases">
        <title>Genome sequence of Apiotrichum porosum DSM 27194.</title>
        <authorList>
            <person name="Aliyu H."/>
            <person name="Gorte O."/>
            <person name="Ochsenreither K."/>
        </authorList>
    </citation>
    <scope>NUCLEOTIDE SEQUENCE [LARGE SCALE GENOMIC DNA]</scope>
    <source>
        <strain evidence="4 5">DSM 27194</strain>
    </source>
</reference>
<dbReference type="InterPro" id="IPR051966">
    <property type="entry name" value="RPAP3"/>
</dbReference>
<dbReference type="PANTHER" id="PTHR46423">
    <property type="entry name" value="RNA POLYMERASE II-ASSOCIATED PROTEIN 3"/>
    <property type="match status" value="1"/>
</dbReference>
<dbReference type="STRING" id="105984.A0A427XDR6"/>